<dbReference type="EMBL" id="CP015108">
    <property type="protein sequence ID" value="ARF15097.1"/>
    <property type="molecule type" value="Genomic_DNA"/>
</dbReference>
<dbReference type="GO" id="GO:0004860">
    <property type="term" value="F:protein kinase inhibitor activity"/>
    <property type="evidence" value="ECO:0007669"/>
    <property type="project" value="UniProtKB-KW"/>
</dbReference>
<evidence type="ECO:0000256" key="1">
    <source>
        <dbReference type="ARBA" id="ARBA00022741"/>
    </source>
</evidence>
<accession>A0ABM6JXY5</accession>
<dbReference type="Gene3D" id="2.40.100.10">
    <property type="entry name" value="Cyclophilin-like"/>
    <property type="match status" value="1"/>
</dbReference>
<dbReference type="SMART" id="SM00796">
    <property type="entry name" value="AHS1"/>
    <property type="match status" value="1"/>
</dbReference>
<evidence type="ECO:0000256" key="2">
    <source>
        <dbReference type="ARBA" id="ARBA00022801"/>
    </source>
</evidence>
<reference evidence="5 6" key="1">
    <citation type="submission" date="2016-04" db="EMBL/GenBank/DDBJ databases">
        <title>Comparative Genomics and Epigenetics of Sporosarcina ureae.</title>
        <authorList>
            <person name="Oliver A.S."/>
            <person name="Cooper K.K."/>
        </authorList>
    </citation>
    <scope>NUCLEOTIDE SEQUENCE [LARGE SCALE GENOMIC DNA]</scope>
    <source>
        <strain evidence="5 6">S204</strain>
    </source>
</reference>
<keyword evidence="2" id="KW-0378">Hydrolase</keyword>
<evidence type="ECO:0000313" key="5">
    <source>
        <dbReference type="EMBL" id="ARF15097.1"/>
    </source>
</evidence>
<dbReference type="Gene3D" id="3.30.1360.40">
    <property type="match status" value="1"/>
</dbReference>
<feature type="domain" description="Carboxyltransferase" evidence="4">
    <location>
        <begin position="7"/>
        <end position="220"/>
    </location>
</feature>
<dbReference type="SUPFAM" id="SSF50891">
    <property type="entry name" value="Cyclophilin-like"/>
    <property type="match status" value="1"/>
</dbReference>
<protein>
    <submittedName>
        <fullName evidence="5">Kinase inhibitor</fullName>
    </submittedName>
</protein>
<dbReference type="Pfam" id="PF02682">
    <property type="entry name" value="CT_C_D"/>
    <property type="match status" value="1"/>
</dbReference>
<keyword evidence="3" id="KW-0067">ATP-binding</keyword>
<sequence>MSDQKSLDIKVLGDSAIIIKLGEGIHPSIHQQVKNLSFLLDKYPFDGFIESVPAYNSLAVYYSPYLVYQSKNGFQIDGTPIEKVTHYINTLATQISEIPVTEGRLVEIPVLYGGEFGPDLEIVAETHGMSIEEVIEIHTTPEYLVYMIGFAPGFPFLGGLDERIATPRKLTPRTSIPPGSVGIAGKQTGVYPLETPGGWQIIGRTPTDLFVPDMSPPSLLQSGDKIKFCPMTQEQYDEQKKVTTCQ</sequence>
<dbReference type="PANTHER" id="PTHR34698">
    <property type="entry name" value="5-OXOPROLINASE SUBUNIT B"/>
    <property type="match status" value="1"/>
</dbReference>
<dbReference type="NCBIfam" id="TIGR00370">
    <property type="entry name" value="5-oxoprolinase subunit PxpB"/>
    <property type="match status" value="1"/>
</dbReference>
<dbReference type="SUPFAM" id="SSF160467">
    <property type="entry name" value="PH0987 N-terminal domain-like"/>
    <property type="match status" value="1"/>
</dbReference>
<keyword evidence="5" id="KW-0649">Protein kinase inhibitor</keyword>
<evidence type="ECO:0000259" key="4">
    <source>
        <dbReference type="SMART" id="SM00796"/>
    </source>
</evidence>
<keyword evidence="6" id="KW-1185">Reference proteome</keyword>
<dbReference type="InterPro" id="IPR029000">
    <property type="entry name" value="Cyclophilin-like_dom_sf"/>
</dbReference>
<organism evidence="5 6">
    <name type="scientific">Sporosarcina ureae</name>
    <dbReference type="NCBI Taxonomy" id="1571"/>
    <lineage>
        <taxon>Bacteria</taxon>
        <taxon>Bacillati</taxon>
        <taxon>Bacillota</taxon>
        <taxon>Bacilli</taxon>
        <taxon>Bacillales</taxon>
        <taxon>Caryophanaceae</taxon>
        <taxon>Sporosarcina</taxon>
    </lineage>
</organism>
<dbReference type="InterPro" id="IPR003833">
    <property type="entry name" value="CT_C_D"/>
</dbReference>
<keyword evidence="1" id="KW-0547">Nucleotide-binding</keyword>
<dbReference type="RefSeq" id="WP_029052522.1">
    <property type="nucleotide sequence ID" value="NZ_CP015108.1"/>
</dbReference>
<dbReference type="Proteomes" id="UP000192486">
    <property type="component" value="Chromosome"/>
</dbReference>
<proteinExistence type="predicted"/>
<evidence type="ECO:0000256" key="3">
    <source>
        <dbReference type="ARBA" id="ARBA00022840"/>
    </source>
</evidence>
<dbReference type="InterPro" id="IPR010016">
    <property type="entry name" value="PxpB"/>
</dbReference>
<gene>
    <name evidence="5" type="ORF">SporoS204_13620</name>
</gene>
<dbReference type="PANTHER" id="PTHR34698:SF2">
    <property type="entry name" value="5-OXOPROLINASE SUBUNIT B"/>
    <property type="match status" value="1"/>
</dbReference>
<evidence type="ECO:0000313" key="6">
    <source>
        <dbReference type="Proteomes" id="UP000192486"/>
    </source>
</evidence>
<name>A0ABM6JXY5_SPOUR</name>